<keyword evidence="4" id="KW-1185">Reference proteome</keyword>
<dbReference type="EMBL" id="QICL01000051">
    <property type="protein sequence ID" value="PXV58112.1"/>
    <property type="molecule type" value="Genomic_DNA"/>
</dbReference>
<dbReference type="SMART" id="SM00460">
    <property type="entry name" value="TGc"/>
    <property type="match status" value="1"/>
</dbReference>
<gene>
    <name evidence="3" type="ORF">CLV62_1517</name>
</gene>
<dbReference type="PANTHER" id="PTHR35532">
    <property type="entry name" value="SIMILAR TO POLYHYDROXYALKANOATE DEPOLYMERASE"/>
    <property type="match status" value="1"/>
</dbReference>
<dbReference type="SUPFAM" id="SSF54001">
    <property type="entry name" value="Cysteine proteinases"/>
    <property type="match status" value="1"/>
</dbReference>
<name>A0A2V3PJB3_9BACT</name>
<evidence type="ECO:0000256" key="1">
    <source>
        <dbReference type="SAM" id="SignalP"/>
    </source>
</evidence>
<protein>
    <submittedName>
        <fullName evidence="3">Transglutaminase superfamily protein</fullName>
    </submittedName>
</protein>
<feature type="signal peptide" evidence="1">
    <location>
        <begin position="1"/>
        <end position="21"/>
    </location>
</feature>
<dbReference type="InterPro" id="IPR038765">
    <property type="entry name" value="Papain-like_cys_pep_sf"/>
</dbReference>
<proteinExistence type="predicted"/>
<keyword evidence="1" id="KW-0732">Signal</keyword>
<dbReference type="InterPro" id="IPR008964">
    <property type="entry name" value="Invasin/intimin_cell_adhesion"/>
</dbReference>
<dbReference type="Gene3D" id="3.10.620.30">
    <property type="match status" value="1"/>
</dbReference>
<sequence length="883" mass="99464">MKKRIFSVLTLSFALVCASFGQTTNDHSAYSQQVHKQFLARKELATSRNQALFDVFNQKLTTQEKEALEFLYAYMPLSDLADYNGEFYLNQVRTAFKAREYFDWGKTIPEDIFRHFVLVYRVNNENLDNAREVFFDELKDRVKGMTMEQAALEVNHWCHEKVNYRATDGRTSAPLALVRTAWGRCGEESTFTTMAMRSVGIPARQCYTPRWAHTDDNHAWVEVWIDGKWNYLGACEPEPELNVGWFSGPAKRAMMVHTNVFGVYNGKEEKNLQADLYSVINLLSNYTETRRAKVKVVDKNGKAVEGATVKFNVYNYAEFYPITTYTTKADGQASVITGKGDLLVWATDGTNYGYVKSEPDSPELTIVLDKTAGKTYQETFVINPPVPQKIKELSPEKIAANAVRLAYEDSLRNAYMKTFINETDARKFAADNGLNADDTWKYLEMSQGNWRDVKDFMQQEKNNTYLFPYLASLTAKDVRDTPCEYLLSHLRLGEKSGFETTIPKDMVAGSVFSPRISRELIRPWRPFLQEQIDAQYPTEARATIEQIVNYINSNVTLDEIENYYKCPISPQGAVELGRADKESRNGLFVAICRAEGIAARIEPATSRPQYYTNGEWINVNLNDESEAQYPKGTIVFNNSDSNIVKPAYSSHYTIAKFVDGDFLTLDFEGDAALKTLPGQVSVDAGYYRLIIGSRANDGSVTTDIKYFTLNEGETKTLDIVLPKTEGRIQIQGIVDMNSRITLPNGTETSLKLIANGKGIIICFADPDKEPTKHVLQDIPNQQAELNEWGGGVLFLVPDDKVSKAFDASVFKNLPKQSVWGVDNNRGLLNAITSALQIEFSNNFPLTIYLSDIGGILYSSEGYQIGIPENILKTINAEAATKNP</sequence>
<evidence type="ECO:0000259" key="2">
    <source>
        <dbReference type="SMART" id="SM00460"/>
    </source>
</evidence>
<feature type="chain" id="PRO_5015998516" evidence="1">
    <location>
        <begin position="22"/>
        <end position="883"/>
    </location>
</feature>
<dbReference type="InterPro" id="IPR002931">
    <property type="entry name" value="Transglutaminase-like"/>
</dbReference>
<dbReference type="SUPFAM" id="SSF49373">
    <property type="entry name" value="Invasin/intimin cell-adhesion fragments"/>
    <property type="match status" value="1"/>
</dbReference>
<evidence type="ECO:0000313" key="4">
    <source>
        <dbReference type="Proteomes" id="UP000247973"/>
    </source>
</evidence>
<dbReference type="Gene3D" id="2.60.40.1120">
    <property type="entry name" value="Carboxypeptidase-like, regulatory domain"/>
    <property type="match status" value="1"/>
</dbReference>
<dbReference type="OrthoDB" id="9787782at2"/>
<dbReference type="AlphaFoldDB" id="A0A2V3PJB3"/>
<dbReference type="Proteomes" id="UP000247973">
    <property type="component" value="Unassembled WGS sequence"/>
</dbReference>
<dbReference type="PANTHER" id="PTHR35532:SF5">
    <property type="entry name" value="CARBOHYDRATE-BINDING DOMAIN-CONTAINING PROTEIN"/>
    <property type="match status" value="1"/>
</dbReference>
<evidence type="ECO:0000313" key="3">
    <source>
        <dbReference type="EMBL" id="PXV58112.1"/>
    </source>
</evidence>
<organism evidence="3 4">
    <name type="scientific">Dysgonomonas alginatilytica</name>
    <dbReference type="NCBI Taxonomy" id="1605892"/>
    <lineage>
        <taxon>Bacteria</taxon>
        <taxon>Pseudomonadati</taxon>
        <taxon>Bacteroidota</taxon>
        <taxon>Bacteroidia</taxon>
        <taxon>Bacteroidales</taxon>
        <taxon>Dysgonomonadaceae</taxon>
        <taxon>Dysgonomonas</taxon>
    </lineage>
</organism>
<dbReference type="Pfam" id="PF01841">
    <property type="entry name" value="Transglut_core"/>
    <property type="match status" value="2"/>
</dbReference>
<feature type="domain" description="Transglutaminase-like" evidence="2">
    <location>
        <begin position="177"/>
        <end position="236"/>
    </location>
</feature>
<accession>A0A2V3PJB3</accession>
<reference evidence="3 4" key="1">
    <citation type="submission" date="2018-03" db="EMBL/GenBank/DDBJ databases">
        <title>Genomic Encyclopedia of Archaeal and Bacterial Type Strains, Phase II (KMG-II): from individual species to whole genera.</title>
        <authorList>
            <person name="Goeker M."/>
        </authorList>
    </citation>
    <scope>NUCLEOTIDE SEQUENCE [LARGE SCALE GENOMIC DNA]</scope>
    <source>
        <strain evidence="3 4">DSM 100214</strain>
    </source>
</reference>
<dbReference type="RefSeq" id="WP_110312693.1">
    <property type="nucleotide sequence ID" value="NZ_QICL01000051.1"/>
</dbReference>
<comment type="caution">
    <text evidence="3">The sequence shown here is derived from an EMBL/GenBank/DDBJ whole genome shotgun (WGS) entry which is preliminary data.</text>
</comment>